<dbReference type="Proteomes" id="UP000297861">
    <property type="component" value="Unassembled WGS sequence"/>
</dbReference>
<accession>A0A4Y8L7H0</accession>
<proteinExistence type="predicted"/>
<evidence type="ECO:0000313" key="1">
    <source>
        <dbReference type="EMBL" id="TFD98575.1"/>
    </source>
</evidence>
<evidence type="ECO:0000313" key="2">
    <source>
        <dbReference type="Proteomes" id="UP000297861"/>
    </source>
</evidence>
<name>A0A4Y8L7H0_9BACT</name>
<protein>
    <submittedName>
        <fullName evidence="1">Uncharacterized protein</fullName>
    </submittedName>
</protein>
<dbReference type="PROSITE" id="PS51257">
    <property type="entry name" value="PROKAR_LIPOPROTEIN"/>
    <property type="match status" value="1"/>
</dbReference>
<dbReference type="AlphaFoldDB" id="A0A4Y8L7H0"/>
<dbReference type="STRING" id="1121485.GCA_000426485_00839"/>
<dbReference type="RefSeq" id="WP_134435168.1">
    <property type="nucleotide sequence ID" value="NZ_SOML01000001.1"/>
</dbReference>
<keyword evidence="2" id="KW-1185">Reference proteome</keyword>
<dbReference type="OrthoDB" id="9965987at2"/>
<gene>
    <name evidence="1" type="ORF">E2605_00390</name>
</gene>
<dbReference type="EMBL" id="SOML01000001">
    <property type="protein sequence ID" value="TFD98575.1"/>
    <property type="molecule type" value="Genomic_DNA"/>
</dbReference>
<reference evidence="1 2" key="1">
    <citation type="submission" date="2019-03" db="EMBL/GenBank/DDBJ databases">
        <title>San Antonio Military Medical Center submission to MRSN (WRAIR), pending publication.</title>
        <authorList>
            <person name="Blyth D.M."/>
            <person name="Mccarthy S.L."/>
            <person name="Schall S.E."/>
            <person name="Stam J.A."/>
            <person name="Ong A.C."/>
            <person name="Mcgann P.T."/>
        </authorList>
    </citation>
    <scope>NUCLEOTIDE SEQUENCE [LARGE SCALE GENOMIC DNA]</scope>
    <source>
        <strain evidence="1 2">MRSN571793</strain>
    </source>
</reference>
<sequence length="250" mass="29586">MYIREWYVLILLIFICLLIGCDDNQKKISEIDQKLTVLYDRGCDISDSLEFRLEFESALSNPRTFFNHLDSLSTRMKIKQFNDIKSYELAMPECTKVSESFAVQSDEDCIYIQYQGEDKNAYWLKIAEINEGRAIYRTKEWVRDIYTLDEQGKKYYAVVTFLYNEEDELQTEEDSGGMIRVYRKDGNVLVKTNELFPSRNMFNEVLSLRMDNFAFDPKTKTVSYDEYGYTPGVDGDMKIIGRIEWQLRYH</sequence>
<comment type="caution">
    <text evidence="1">The sequence shown here is derived from an EMBL/GenBank/DDBJ whole genome shotgun (WGS) entry which is preliminary data.</text>
</comment>
<organism evidence="1 2">
    <name type="scientific">Dysgonomonas capnocytophagoides</name>
    <dbReference type="NCBI Taxonomy" id="45254"/>
    <lineage>
        <taxon>Bacteria</taxon>
        <taxon>Pseudomonadati</taxon>
        <taxon>Bacteroidota</taxon>
        <taxon>Bacteroidia</taxon>
        <taxon>Bacteroidales</taxon>
        <taxon>Dysgonomonadaceae</taxon>
        <taxon>Dysgonomonas</taxon>
    </lineage>
</organism>